<sequence length="84" mass="9490">MWMVGPCGCEVTKLDILDSFPTIKIATAYIHPDTGEKLESFPADLSLLGRVKVEYKEMKGWEKPTTGAKTFYDLPKEARAYVYV</sequence>
<dbReference type="SUPFAM" id="SSF52540">
    <property type="entry name" value="P-loop containing nucleoside triphosphate hydrolases"/>
    <property type="match status" value="1"/>
</dbReference>
<organism evidence="1 2">
    <name type="scientific">Lachnellula suecica</name>
    <dbReference type="NCBI Taxonomy" id="602035"/>
    <lineage>
        <taxon>Eukaryota</taxon>
        <taxon>Fungi</taxon>
        <taxon>Dikarya</taxon>
        <taxon>Ascomycota</taxon>
        <taxon>Pezizomycotina</taxon>
        <taxon>Leotiomycetes</taxon>
        <taxon>Helotiales</taxon>
        <taxon>Lachnaceae</taxon>
        <taxon>Lachnellula</taxon>
    </lineage>
</organism>
<dbReference type="PANTHER" id="PTHR11846:SF0">
    <property type="entry name" value="ADENYLOSUCCINATE SYNTHETASE"/>
    <property type="match status" value="1"/>
</dbReference>
<dbReference type="InterPro" id="IPR027417">
    <property type="entry name" value="P-loop_NTPase"/>
</dbReference>
<dbReference type="PANTHER" id="PTHR11846">
    <property type="entry name" value="ADENYLOSUCCINATE SYNTHETASE"/>
    <property type="match status" value="1"/>
</dbReference>
<dbReference type="InterPro" id="IPR042111">
    <property type="entry name" value="Adenylosuccinate_synth_dom3"/>
</dbReference>
<dbReference type="GO" id="GO:0044208">
    <property type="term" value="P:'de novo' AMP biosynthetic process"/>
    <property type="evidence" value="ECO:0007669"/>
    <property type="project" value="TreeGrafter"/>
</dbReference>
<dbReference type="OrthoDB" id="10265645at2759"/>
<dbReference type="GO" id="GO:0005737">
    <property type="term" value="C:cytoplasm"/>
    <property type="evidence" value="ECO:0007669"/>
    <property type="project" value="TreeGrafter"/>
</dbReference>
<evidence type="ECO:0000313" key="2">
    <source>
        <dbReference type="Proteomes" id="UP000469558"/>
    </source>
</evidence>
<proteinExistence type="predicted"/>
<comment type="caution">
    <text evidence="1">The sequence shown here is derived from an EMBL/GenBank/DDBJ whole genome shotgun (WGS) entry which is preliminary data.</text>
</comment>
<accession>A0A8T9CEV5</accession>
<keyword evidence="2" id="KW-1185">Reference proteome</keyword>
<protein>
    <submittedName>
        <fullName evidence="1">Adenylosuccinate synthetase</fullName>
    </submittedName>
</protein>
<evidence type="ECO:0000313" key="1">
    <source>
        <dbReference type="EMBL" id="TVY82460.1"/>
    </source>
</evidence>
<dbReference type="GO" id="GO:0046040">
    <property type="term" value="P:IMP metabolic process"/>
    <property type="evidence" value="ECO:0007669"/>
    <property type="project" value="TreeGrafter"/>
</dbReference>
<gene>
    <name evidence="1" type="ORF">LSUE1_G003142</name>
</gene>
<dbReference type="Gene3D" id="3.90.170.10">
    <property type="entry name" value="Adenylosuccinate Synthetase, subunit A, domain 3"/>
    <property type="match status" value="1"/>
</dbReference>
<name>A0A8T9CEV5_9HELO</name>
<dbReference type="AlphaFoldDB" id="A0A8T9CEV5"/>
<dbReference type="InterPro" id="IPR001114">
    <property type="entry name" value="Adenylosuccinate_synthetase"/>
</dbReference>
<dbReference type="GO" id="GO:0000166">
    <property type="term" value="F:nucleotide binding"/>
    <property type="evidence" value="ECO:0007669"/>
    <property type="project" value="InterPro"/>
</dbReference>
<reference evidence="1 2" key="1">
    <citation type="submission" date="2018-05" db="EMBL/GenBank/DDBJ databases">
        <title>Genome sequencing and assembly of the regulated plant pathogen Lachnellula willkommii and related sister species for the development of diagnostic species identification markers.</title>
        <authorList>
            <person name="Giroux E."/>
            <person name="Bilodeau G."/>
        </authorList>
    </citation>
    <scope>NUCLEOTIDE SEQUENCE [LARGE SCALE GENOMIC DNA]</scope>
    <source>
        <strain evidence="1 2">CBS 268.59</strain>
    </source>
</reference>
<dbReference type="GO" id="GO:0004019">
    <property type="term" value="F:adenylosuccinate synthase activity"/>
    <property type="evidence" value="ECO:0007669"/>
    <property type="project" value="InterPro"/>
</dbReference>
<dbReference type="EMBL" id="QGMK01000315">
    <property type="protein sequence ID" value="TVY82460.1"/>
    <property type="molecule type" value="Genomic_DNA"/>
</dbReference>
<dbReference type="Proteomes" id="UP000469558">
    <property type="component" value="Unassembled WGS sequence"/>
</dbReference>
<dbReference type="Pfam" id="PF00709">
    <property type="entry name" value="Adenylsucc_synt"/>
    <property type="match status" value="1"/>
</dbReference>